<dbReference type="InterPro" id="IPR005821">
    <property type="entry name" value="Ion_trans_dom"/>
</dbReference>
<evidence type="ECO:0000256" key="8">
    <source>
        <dbReference type="ARBA" id="ARBA00022989"/>
    </source>
</evidence>
<dbReference type="STRING" id="137246.A0A401RJT7"/>
<feature type="compositionally biased region" description="Basic and acidic residues" evidence="12">
    <location>
        <begin position="351"/>
        <end position="365"/>
    </location>
</feature>
<keyword evidence="6" id="KW-0106">Calcium</keyword>
<evidence type="ECO:0000256" key="3">
    <source>
        <dbReference type="ARBA" id="ARBA00022568"/>
    </source>
</evidence>
<feature type="compositionally biased region" description="Basic and acidic residues" evidence="12">
    <location>
        <begin position="261"/>
        <end position="271"/>
    </location>
</feature>
<feature type="region of interest" description="Disordered" evidence="12">
    <location>
        <begin position="72"/>
        <end position="91"/>
    </location>
</feature>
<evidence type="ECO:0000256" key="13">
    <source>
        <dbReference type="SAM" id="Phobius"/>
    </source>
</evidence>
<feature type="compositionally biased region" description="Basic and acidic residues" evidence="12">
    <location>
        <begin position="154"/>
        <end position="170"/>
    </location>
</feature>
<keyword evidence="3" id="KW-0109">Calcium transport</keyword>
<feature type="compositionally biased region" description="Basic and acidic residues" evidence="12">
    <location>
        <begin position="184"/>
        <end position="201"/>
    </location>
</feature>
<keyword evidence="7" id="KW-0851">Voltage-gated channel</keyword>
<dbReference type="GO" id="GO:0045202">
    <property type="term" value="C:synapse"/>
    <property type="evidence" value="ECO:0007669"/>
    <property type="project" value="GOC"/>
</dbReference>
<dbReference type="GO" id="GO:0005891">
    <property type="term" value="C:voltage-gated calcium channel complex"/>
    <property type="evidence" value="ECO:0007669"/>
    <property type="project" value="TreeGrafter"/>
</dbReference>
<keyword evidence="11" id="KW-0407">Ion channel</keyword>
<dbReference type="Gene3D" id="1.10.287.70">
    <property type="match status" value="1"/>
</dbReference>
<protein>
    <recommendedName>
        <fullName evidence="14">Ion transport domain-containing protein</fullName>
    </recommendedName>
</protein>
<evidence type="ECO:0000259" key="14">
    <source>
        <dbReference type="Pfam" id="PF00520"/>
    </source>
</evidence>
<dbReference type="OrthoDB" id="431720at2759"/>
<evidence type="ECO:0000256" key="2">
    <source>
        <dbReference type="ARBA" id="ARBA00022448"/>
    </source>
</evidence>
<keyword evidence="10 13" id="KW-0472">Membrane</keyword>
<evidence type="ECO:0000256" key="1">
    <source>
        <dbReference type="ARBA" id="ARBA00004141"/>
    </source>
</evidence>
<dbReference type="Pfam" id="PF00520">
    <property type="entry name" value="Ion_trans"/>
    <property type="match status" value="1"/>
</dbReference>
<evidence type="ECO:0000256" key="4">
    <source>
        <dbReference type="ARBA" id="ARBA00022673"/>
    </source>
</evidence>
<evidence type="ECO:0000256" key="12">
    <source>
        <dbReference type="SAM" id="MobiDB-lite"/>
    </source>
</evidence>
<accession>A0A401RJT7</accession>
<evidence type="ECO:0000313" key="15">
    <source>
        <dbReference type="EMBL" id="GCC18384.1"/>
    </source>
</evidence>
<dbReference type="GO" id="GO:0007268">
    <property type="term" value="P:chemical synaptic transmission"/>
    <property type="evidence" value="ECO:0007669"/>
    <property type="project" value="TreeGrafter"/>
</dbReference>
<feature type="region of interest" description="Disordered" evidence="12">
    <location>
        <begin position="239"/>
        <end position="384"/>
    </location>
</feature>
<keyword evidence="4" id="KW-0107">Calcium channel</keyword>
<keyword evidence="8 13" id="KW-1133">Transmembrane helix</keyword>
<reference evidence="15 16" key="1">
    <citation type="journal article" date="2018" name="Nat. Ecol. Evol.">
        <title>Shark genomes provide insights into elasmobranch evolution and the origin of vertebrates.</title>
        <authorList>
            <person name="Hara Y"/>
            <person name="Yamaguchi K"/>
            <person name="Onimaru K"/>
            <person name="Kadota M"/>
            <person name="Koyanagi M"/>
            <person name="Keeley SD"/>
            <person name="Tatsumi K"/>
            <person name="Tanaka K"/>
            <person name="Motone F"/>
            <person name="Kageyama Y"/>
            <person name="Nozu R"/>
            <person name="Adachi N"/>
            <person name="Nishimura O"/>
            <person name="Nakagawa R"/>
            <person name="Tanegashima C"/>
            <person name="Kiyatake I"/>
            <person name="Matsumoto R"/>
            <person name="Murakumo K"/>
            <person name="Nishida K"/>
            <person name="Terakita A"/>
            <person name="Kuratani S"/>
            <person name="Sato K"/>
            <person name="Hyodo S Kuraku.S."/>
        </authorList>
    </citation>
    <scope>NUCLEOTIDE SEQUENCE [LARGE SCALE GENOMIC DNA]</scope>
</reference>
<evidence type="ECO:0000256" key="7">
    <source>
        <dbReference type="ARBA" id="ARBA00022882"/>
    </source>
</evidence>
<feature type="non-terminal residue" evidence="15">
    <location>
        <position position="384"/>
    </location>
</feature>
<evidence type="ECO:0000256" key="11">
    <source>
        <dbReference type="ARBA" id="ARBA00023303"/>
    </source>
</evidence>
<dbReference type="AlphaFoldDB" id="A0A401RJT7"/>
<feature type="compositionally biased region" description="Basic and acidic residues" evidence="12">
    <location>
        <begin position="239"/>
        <end position="252"/>
    </location>
</feature>
<feature type="region of interest" description="Disordered" evidence="12">
    <location>
        <begin position="154"/>
        <end position="210"/>
    </location>
</feature>
<dbReference type="InterPro" id="IPR050599">
    <property type="entry name" value="VDCC_alpha-1_subunit"/>
</dbReference>
<keyword evidence="5 13" id="KW-0812">Transmembrane</keyword>
<dbReference type="GO" id="GO:0098703">
    <property type="term" value="P:calcium ion import across plasma membrane"/>
    <property type="evidence" value="ECO:0007669"/>
    <property type="project" value="TreeGrafter"/>
</dbReference>
<keyword evidence="16" id="KW-1185">Reference proteome</keyword>
<dbReference type="EMBL" id="BEZZ01005873">
    <property type="protein sequence ID" value="GCC18384.1"/>
    <property type="molecule type" value="Genomic_DNA"/>
</dbReference>
<dbReference type="Proteomes" id="UP000287033">
    <property type="component" value="Unassembled WGS sequence"/>
</dbReference>
<evidence type="ECO:0000256" key="6">
    <source>
        <dbReference type="ARBA" id="ARBA00022837"/>
    </source>
</evidence>
<feature type="transmembrane region" description="Helical" evidence="13">
    <location>
        <begin position="25"/>
        <end position="47"/>
    </location>
</feature>
<feature type="non-terminal residue" evidence="15">
    <location>
        <position position="1"/>
    </location>
</feature>
<comment type="subcellular location">
    <subcellularLocation>
        <location evidence="1">Membrane</location>
        <topology evidence="1">Multi-pass membrane protein</topology>
    </subcellularLocation>
</comment>
<dbReference type="PANTHER" id="PTHR45628:SF5">
    <property type="entry name" value="VOLTAGE-DEPENDENT R-TYPE CALCIUM CHANNEL SUBUNIT ALPHA-1E"/>
    <property type="match status" value="1"/>
</dbReference>
<feature type="compositionally biased region" description="Polar residues" evidence="12">
    <location>
        <begin position="282"/>
        <end position="295"/>
    </location>
</feature>
<feature type="domain" description="Ion transport" evidence="14">
    <location>
        <begin position="1"/>
        <end position="57"/>
    </location>
</feature>
<organism evidence="15 16">
    <name type="scientific">Chiloscyllium punctatum</name>
    <name type="common">Brownbanded bambooshark</name>
    <name type="synonym">Hemiscyllium punctatum</name>
    <dbReference type="NCBI Taxonomy" id="137246"/>
    <lineage>
        <taxon>Eukaryota</taxon>
        <taxon>Metazoa</taxon>
        <taxon>Chordata</taxon>
        <taxon>Craniata</taxon>
        <taxon>Vertebrata</taxon>
        <taxon>Chondrichthyes</taxon>
        <taxon>Elasmobranchii</taxon>
        <taxon>Galeomorphii</taxon>
        <taxon>Galeoidea</taxon>
        <taxon>Orectolobiformes</taxon>
        <taxon>Hemiscylliidae</taxon>
        <taxon>Chiloscyllium</taxon>
    </lineage>
</organism>
<dbReference type="GO" id="GO:0043025">
    <property type="term" value="C:neuronal cell body"/>
    <property type="evidence" value="ECO:0007669"/>
    <property type="project" value="TreeGrafter"/>
</dbReference>
<keyword evidence="9" id="KW-0406">Ion transport</keyword>
<proteinExistence type="predicted"/>
<gene>
    <name evidence="15" type="ORF">chiPu_0022083</name>
</gene>
<keyword evidence="2" id="KW-0813">Transport</keyword>
<dbReference type="GO" id="GO:0008331">
    <property type="term" value="F:high voltage-gated calcium channel activity"/>
    <property type="evidence" value="ECO:0007669"/>
    <property type="project" value="TreeGrafter"/>
</dbReference>
<evidence type="ECO:0000256" key="5">
    <source>
        <dbReference type="ARBA" id="ARBA00022692"/>
    </source>
</evidence>
<evidence type="ECO:0000256" key="10">
    <source>
        <dbReference type="ARBA" id="ARBA00023136"/>
    </source>
</evidence>
<dbReference type="PANTHER" id="PTHR45628">
    <property type="entry name" value="VOLTAGE-DEPENDENT CALCIUM CHANNEL TYPE A SUBUNIT ALPHA-1"/>
    <property type="match status" value="1"/>
</dbReference>
<evidence type="ECO:0000313" key="16">
    <source>
        <dbReference type="Proteomes" id="UP000287033"/>
    </source>
</evidence>
<evidence type="ECO:0000256" key="9">
    <source>
        <dbReference type="ARBA" id="ARBA00023065"/>
    </source>
</evidence>
<sequence>EDWNEVMYNGIKSQGGVNSGMWSSVYFIVLTLFGNYTLLNVFLAIAVDNLANAQELTKEEQEEEEAINQKHALQKAKEVSPMSAPGFPSTEREFRRHKHMSIWEARTSQLRRRMQMSSREALFAEALQGLEGSRYRRHRSRVFESESIRRLAEQRAREAGEGEASKREGFKSLSLRNNWQPVGDNKDSPSPKVNGDQECKAYSRQAESGQGLVVDEPARLKRRYRSLYKEAKLGLEVSDSKEEGLLPPKEQEETGLPSPSLKEKGGREPTKAHSWRGRPHTSRLNQQLGTNTNMPAMQVGAEGARVTENENADGTRNSKIDKQQINEQTSLLNLQLDLKNRPASPQLTESGSRRNRDQEKSRDQTEVDMDCENTETPMDSLVAP</sequence>
<comment type="caution">
    <text evidence="15">The sequence shown here is derived from an EMBL/GenBank/DDBJ whole genome shotgun (WGS) entry which is preliminary data.</text>
</comment>
<name>A0A401RJT7_CHIPU</name>